<dbReference type="EMBL" id="JAAAIL010002892">
    <property type="protein sequence ID" value="KAG0253797.1"/>
    <property type="molecule type" value="Genomic_DNA"/>
</dbReference>
<protein>
    <submittedName>
        <fullName evidence="2">Uncharacterized protein</fullName>
    </submittedName>
</protein>
<gene>
    <name evidence="2" type="ORF">BGZ95_006207</name>
</gene>
<evidence type="ECO:0000256" key="1">
    <source>
        <dbReference type="SAM" id="SignalP"/>
    </source>
</evidence>
<organism evidence="2 3">
    <name type="scientific">Linnemannia exigua</name>
    <dbReference type="NCBI Taxonomy" id="604196"/>
    <lineage>
        <taxon>Eukaryota</taxon>
        <taxon>Fungi</taxon>
        <taxon>Fungi incertae sedis</taxon>
        <taxon>Mucoromycota</taxon>
        <taxon>Mortierellomycotina</taxon>
        <taxon>Mortierellomycetes</taxon>
        <taxon>Mortierellales</taxon>
        <taxon>Mortierellaceae</taxon>
        <taxon>Linnemannia</taxon>
    </lineage>
</organism>
<dbReference type="Proteomes" id="UP001194580">
    <property type="component" value="Unassembled WGS sequence"/>
</dbReference>
<dbReference type="AlphaFoldDB" id="A0AAD4GZX2"/>
<sequence>MRISLLTLSLSLTAFTVAASDNAPPVFSSSSSFSSVFEVPLVRNPTYRGDFQAQMQKMRSRYGSSQAIVSAKKGVGRVPVTNPAFDTE</sequence>
<name>A0AAD4GZX2_9FUNG</name>
<feature type="non-terminal residue" evidence="2">
    <location>
        <position position="88"/>
    </location>
</feature>
<evidence type="ECO:0000313" key="3">
    <source>
        <dbReference type="Proteomes" id="UP001194580"/>
    </source>
</evidence>
<evidence type="ECO:0000313" key="2">
    <source>
        <dbReference type="EMBL" id="KAG0253797.1"/>
    </source>
</evidence>
<proteinExistence type="predicted"/>
<comment type="caution">
    <text evidence="2">The sequence shown here is derived from an EMBL/GenBank/DDBJ whole genome shotgun (WGS) entry which is preliminary data.</text>
</comment>
<feature type="signal peptide" evidence="1">
    <location>
        <begin position="1"/>
        <end position="18"/>
    </location>
</feature>
<reference evidence="2" key="1">
    <citation type="journal article" date="2020" name="Fungal Divers.">
        <title>Resolving the Mortierellaceae phylogeny through synthesis of multi-gene phylogenetics and phylogenomics.</title>
        <authorList>
            <person name="Vandepol N."/>
            <person name="Liber J."/>
            <person name="Desiro A."/>
            <person name="Na H."/>
            <person name="Kennedy M."/>
            <person name="Barry K."/>
            <person name="Grigoriev I.V."/>
            <person name="Miller A.N."/>
            <person name="O'Donnell K."/>
            <person name="Stajich J.E."/>
            <person name="Bonito G."/>
        </authorList>
    </citation>
    <scope>NUCLEOTIDE SEQUENCE</scope>
    <source>
        <strain evidence="2">NRRL 28262</strain>
    </source>
</reference>
<keyword evidence="1" id="KW-0732">Signal</keyword>
<keyword evidence="3" id="KW-1185">Reference proteome</keyword>
<feature type="chain" id="PRO_5041942841" evidence="1">
    <location>
        <begin position="19"/>
        <end position="88"/>
    </location>
</feature>
<accession>A0AAD4GZX2</accession>